<sequence length="138" mass="15387">MLLTRFEQENGHLVQVEVDEVFGFMCHITTKVLPHDAVPGGVVLVKLLLDMGHNVLLYIILFQCLSSTLHRVLLHLLQHIDVLDYSLLVTHGYQGAGAGRLQRSPEGGAKLTPVYRDSCYQSRGASQSYGFSSNHVWI</sequence>
<reference evidence="1" key="3">
    <citation type="submission" date="2025-09" db="UniProtKB">
        <authorList>
            <consortium name="Ensembl"/>
        </authorList>
    </citation>
    <scope>IDENTIFICATION</scope>
</reference>
<proteinExistence type="predicted"/>
<organism evidence="1">
    <name type="scientific">Ovis aries</name>
    <name type="common">Sheep</name>
    <dbReference type="NCBI Taxonomy" id="9940"/>
    <lineage>
        <taxon>Eukaryota</taxon>
        <taxon>Metazoa</taxon>
        <taxon>Chordata</taxon>
        <taxon>Craniata</taxon>
        <taxon>Vertebrata</taxon>
        <taxon>Euteleostomi</taxon>
        <taxon>Mammalia</taxon>
        <taxon>Eutheria</taxon>
        <taxon>Laurasiatheria</taxon>
        <taxon>Artiodactyla</taxon>
        <taxon>Ruminantia</taxon>
        <taxon>Pecora</taxon>
        <taxon>Bovidae</taxon>
        <taxon>Caprinae</taxon>
        <taxon>Ovis</taxon>
    </lineage>
</organism>
<dbReference type="Ensembl" id="ENSOART00020058700.1">
    <property type="protein sequence ID" value="ENSOARP00020043646.1"/>
    <property type="gene ID" value="ENSOARG00020034225.1"/>
</dbReference>
<reference evidence="1" key="2">
    <citation type="submission" date="2025-08" db="UniProtKB">
        <authorList>
            <consortium name="Ensembl"/>
        </authorList>
    </citation>
    <scope>IDENTIFICATION</scope>
</reference>
<name>A0AC11DDM0_SHEEP</name>
<protein>
    <submittedName>
        <fullName evidence="1">Uncharacterized protein</fullName>
    </submittedName>
</protein>
<accession>A0AC11DDM0</accession>
<reference evidence="1" key="1">
    <citation type="submission" date="2020-11" db="EMBL/GenBank/DDBJ databases">
        <authorList>
            <person name="Davenport K.M."/>
            <person name="Bickhart D.M."/>
            <person name="Smith T.P.L."/>
            <person name="Murdoch B.M."/>
            <person name="Rosen B.D."/>
        </authorList>
    </citation>
    <scope>NUCLEOTIDE SEQUENCE [LARGE SCALE GENOMIC DNA]</scope>
    <source>
        <strain evidence="1">OAR_USU_Benz2616</strain>
    </source>
</reference>
<evidence type="ECO:0000313" key="1">
    <source>
        <dbReference type="Ensembl" id="ENSOARP00020043646.1"/>
    </source>
</evidence>